<feature type="domain" description="F-box" evidence="1">
    <location>
        <begin position="25"/>
        <end position="73"/>
    </location>
</feature>
<name>A0AAD8I6W0_9APIA</name>
<dbReference type="Gene3D" id="1.20.1280.50">
    <property type="match status" value="1"/>
</dbReference>
<dbReference type="Pfam" id="PF00646">
    <property type="entry name" value="F-box"/>
    <property type="match status" value="1"/>
</dbReference>
<dbReference type="Proteomes" id="UP001237642">
    <property type="component" value="Unassembled WGS sequence"/>
</dbReference>
<dbReference type="SUPFAM" id="SSF52047">
    <property type="entry name" value="RNI-like"/>
    <property type="match status" value="1"/>
</dbReference>
<evidence type="ECO:0000313" key="3">
    <source>
        <dbReference type="Proteomes" id="UP001237642"/>
    </source>
</evidence>
<evidence type="ECO:0000313" key="2">
    <source>
        <dbReference type="EMBL" id="KAK1380151.1"/>
    </source>
</evidence>
<dbReference type="Pfam" id="PF24758">
    <property type="entry name" value="LRR_At5g56370"/>
    <property type="match status" value="1"/>
</dbReference>
<dbReference type="PROSITE" id="PS50181">
    <property type="entry name" value="FBOX"/>
    <property type="match status" value="1"/>
</dbReference>
<dbReference type="InterPro" id="IPR036047">
    <property type="entry name" value="F-box-like_dom_sf"/>
</dbReference>
<reference evidence="2" key="1">
    <citation type="submission" date="2023-02" db="EMBL/GenBank/DDBJ databases">
        <title>Genome of toxic invasive species Heracleum sosnowskyi carries increased number of genes despite the absence of recent whole-genome duplications.</title>
        <authorList>
            <person name="Schelkunov M."/>
            <person name="Shtratnikova V."/>
            <person name="Makarenko M."/>
            <person name="Klepikova A."/>
            <person name="Omelchenko D."/>
            <person name="Novikova G."/>
            <person name="Obukhova E."/>
            <person name="Bogdanov V."/>
            <person name="Penin A."/>
            <person name="Logacheva M."/>
        </authorList>
    </citation>
    <scope>NUCLEOTIDE SEQUENCE</scope>
    <source>
        <strain evidence="2">Hsosn_3</strain>
        <tissue evidence="2">Leaf</tissue>
    </source>
</reference>
<dbReference type="PANTHER" id="PTHR31900">
    <property type="entry name" value="F-BOX/RNI SUPERFAMILY PROTEIN-RELATED"/>
    <property type="match status" value="1"/>
</dbReference>
<dbReference type="Pfam" id="PF08387">
    <property type="entry name" value="FBD"/>
    <property type="match status" value="1"/>
</dbReference>
<proteinExistence type="predicted"/>
<dbReference type="SMART" id="SM00579">
    <property type="entry name" value="FBD"/>
    <property type="match status" value="1"/>
</dbReference>
<dbReference type="InterPro" id="IPR006566">
    <property type="entry name" value="FBD"/>
</dbReference>
<keyword evidence="3" id="KW-1185">Reference proteome</keyword>
<evidence type="ECO:0000259" key="1">
    <source>
        <dbReference type="PROSITE" id="PS50181"/>
    </source>
</evidence>
<gene>
    <name evidence="2" type="ORF">POM88_026895</name>
</gene>
<dbReference type="PANTHER" id="PTHR31900:SF34">
    <property type="entry name" value="EMB|CAB62440.1-RELATED"/>
    <property type="match status" value="1"/>
</dbReference>
<dbReference type="InterPro" id="IPR050232">
    <property type="entry name" value="FBL13/AtMIF1-like"/>
</dbReference>
<organism evidence="2 3">
    <name type="scientific">Heracleum sosnowskyi</name>
    <dbReference type="NCBI Taxonomy" id="360622"/>
    <lineage>
        <taxon>Eukaryota</taxon>
        <taxon>Viridiplantae</taxon>
        <taxon>Streptophyta</taxon>
        <taxon>Embryophyta</taxon>
        <taxon>Tracheophyta</taxon>
        <taxon>Spermatophyta</taxon>
        <taxon>Magnoliopsida</taxon>
        <taxon>eudicotyledons</taxon>
        <taxon>Gunneridae</taxon>
        <taxon>Pentapetalae</taxon>
        <taxon>asterids</taxon>
        <taxon>campanulids</taxon>
        <taxon>Apiales</taxon>
        <taxon>Apiaceae</taxon>
        <taxon>Apioideae</taxon>
        <taxon>apioid superclade</taxon>
        <taxon>Tordylieae</taxon>
        <taxon>Tordyliinae</taxon>
        <taxon>Heracleum</taxon>
    </lineage>
</organism>
<reference evidence="2" key="2">
    <citation type="submission" date="2023-05" db="EMBL/GenBank/DDBJ databases">
        <authorList>
            <person name="Schelkunov M.I."/>
        </authorList>
    </citation>
    <scope>NUCLEOTIDE SEQUENCE</scope>
    <source>
        <strain evidence="2">Hsosn_3</strain>
        <tissue evidence="2">Leaf</tissue>
    </source>
</reference>
<dbReference type="InterPro" id="IPR055411">
    <property type="entry name" value="LRR_FXL15/At3g58940/PEG3-like"/>
</dbReference>
<sequence length="479" mass="55406">MDSGLQETITKQPRFSEDISRCNNKNTISDLPDAVISHILSFLPTKYAVGTTILSKRWNYLWTSVKNLDFDSSLMLNNNRSYYASSNEFMKSFVEFVERVLFFHDGMSIDKCRISSRSRVCDNQIYTWVSAVVPCHLKELQVTSTSVRRTDIHSAELWHVDLPCSLFTCKTLTTLKLSGEFVLRLPTRVCLPVLQILHLNSVIYVDDVSIQKLISGCPVLEDLDIERHYWDGVQVMDIYSPTLKRFSMQFFLYDHVERSSHKISVRGPNLLYLKLADNMAVKYSVDNIPSLVEAQIGIYNYNSPRSLELVEEVTHVRVLQLSGKILEFMESSKNYKLPMFQNLARLELGANKEAGWDLLAELLKSTPNLKALVFPRGLVKRISSPKKPYFEFEWYPPESVPECLLLSLETIIIHDFFGKNCEIDLVEYLLENAKVLKQMTIYFLYFKKQEFCQRNLLRCKRGSPTCKLELLPKDGFYQV</sequence>
<comment type="caution">
    <text evidence="2">The sequence shown here is derived from an EMBL/GenBank/DDBJ whole genome shotgun (WGS) entry which is preliminary data.</text>
</comment>
<dbReference type="EMBL" id="JAUIZM010000006">
    <property type="protein sequence ID" value="KAK1380151.1"/>
    <property type="molecule type" value="Genomic_DNA"/>
</dbReference>
<dbReference type="InterPro" id="IPR001810">
    <property type="entry name" value="F-box_dom"/>
</dbReference>
<dbReference type="InterPro" id="IPR053781">
    <property type="entry name" value="F-box_AtFBL13-like"/>
</dbReference>
<protein>
    <submittedName>
        <fullName evidence="2">FBD domain-containing protein</fullName>
    </submittedName>
</protein>
<dbReference type="SUPFAM" id="SSF81383">
    <property type="entry name" value="F-box domain"/>
    <property type="match status" value="1"/>
</dbReference>
<dbReference type="Gene3D" id="3.80.10.10">
    <property type="entry name" value="Ribonuclease Inhibitor"/>
    <property type="match status" value="1"/>
</dbReference>
<dbReference type="CDD" id="cd22160">
    <property type="entry name" value="F-box_AtFBL13-like"/>
    <property type="match status" value="1"/>
</dbReference>
<dbReference type="InterPro" id="IPR032675">
    <property type="entry name" value="LRR_dom_sf"/>
</dbReference>
<accession>A0AAD8I6W0</accession>
<dbReference type="AlphaFoldDB" id="A0AAD8I6W0"/>